<proteinExistence type="predicted"/>
<evidence type="ECO:0000313" key="1">
    <source>
        <dbReference type="EMBL" id="QPB44355.1"/>
    </source>
</evidence>
<evidence type="ECO:0000313" key="2">
    <source>
        <dbReference type="Proteomes" id="UP001162098"/>
    </source>
</evidence>
<dbReference type="EMBL" id="MW018138">
    <property type="protein sequence ID" value="QPB44355.1"/>
    <property type="molecule type" value="Genomic_DNA"/>
</dbReference>
<reference evidence="1 2" key="1">
    <citation type="submission" date="2020-09" db="EMBL/GenBank/DDBJ databases">
        <authorList>
            <person name="Zhang R."/>
            <person name="Garcia K."/>
            <person name="Ogata H."/>
        </authorList>
    </citation>
    <scope>NUCLEOTIDE SEQUENCE [LARGE SCALE GENOMIC DNA]</scope>
    <source>
        <strain evidence="2">stheno</strain>
    </source>
</reference>
<dbReference type="Proteomes" id="UP001162098">
    <property type="component" value="Segment"/>
</dbReference>
<organism evidence="1 2">
    <name type="scientific">Medusavirus stheno T3</name>
    <dbReference type="NCBI Taxonomy" id="3069717"/>
    <lineage>
        <taxon>Viruses</taxon>
        <taxon>Varidnaviria</taxon>
        <taxon>Bamfordvirae</taxon>
        <taxon>Nucleocytoviricota</taxon>
        <taxon>Megaviricetes</taxon>
        <taxon>Mamonoviridae</taxon>
        <taxon>Medusavirus</taxon>
        <taxon>Medusavirus sthenus</taxon>
    </lineage>
</organism>
<name>A0A7S7YF59_9VIRU</name>
<dbReference type="KEGG" id="vg:80543551"/>
<protein>
    <submittedName>
        <fullName evidence="1">Uncharacterized protein</fullName>
    </submittedName>
</protein>
<feature type="non-terminal residue" evidence="1">
    <location>
        <position position="1"/>
    </location>
</feature>
<keyword evidence="2" id="KW-1185">Reference proteome</keyword>
<accession>A0A7S7YF59</accession>
<sequence length="111" mass="12020">VAGYLLGCYTMANGRVTHDGGIVMEMPMDTHADIMSTVAKMLGTTAGQPKWVAMRGAAKGRMLADPKDAHHLARLFSAGDARERFAGMAKAINDNVFAIQRKNKEPQRCSL</sequence>